<feature type="transmembrane region" description="Helical" evidence="1">
    <location>
        <begin position="161"/>
        <end position="184"/>
    </location>
</feature>
<evidence type="ECO:0000259" key="2">
    <source>
        <dbReference type="Pfam" id="PF09835"/>
    </source>
</evidence>
<name>A0A917T1H1_9RHOB</name>
<dbReference type="RefSeq" id="WP_028287162.1">
    <property type="nucleotide sequence ID" value="NZ_BMLF01000002.1"/>
</dbReference>
<feature type="transmembrane region" description="Helical" evidence="1">
    <location>
        <begin position="50"/>
        <end position="73"/>
    </location>
</feature>
<gene>
    <name evidence="3" type="ORF">GCM10011534_30430</name>
</gene>
<keyword evidence="1" id="KW-0812">Transmembrane</keyword>
<reference evidence="3" key="2">
    <citation type="submission" date="2020-09" db="EMBL/GenBank/DDBJ databases">
        <authorList>
            <person name="Sun Q."/>
            <person name="Zhou Y."/>
        </authorList>
    </citation>
    <scope>NUCLEOTIDE SEQUENCE</scope>
    <source>
        <strain evidence="3">CGMCC 1.6293</strain>
    </source>
</reference>
<dbReference type="AlphaFoldDB" id="A0A917T1H1"/>
<keyword evidence="1" id="KW-1133">Transmembrane helix</keyword>
<evidence type="ECO:0000256" key="1">
    <source>
        <dbReference type="SAM" id="Phobius"/>
    </source>
</evidence>
<keyword evidence="4" id="KW-1185">Reference proteome</keyword>
<dbReference type="PANTHER" id="PTHR40547:SF1">
    <property type="entry name" value="SLL0298 PROTEIN"/>
    <property type="match status" value="1"/>
</dbReference>
<feature type="transmembrane region" description="Helical" evidence="1">
    <location>
        <begin position="80"/>
        <end position="103"/>
    </location>
</feature>
<evidence type="ECO:0000313" key="3">
    <source>
        <dbReference type="EMBL" id="GGM06444.1"/>
    </source>
</evidence>
<reference evidence="3" key="1">
    <citation type="journal article" date="2014" name="Int. J. Syst. Evol. Microbiol.">
        <title>Complete genome sequence of Corynebacterium casei LMG S-19264T (=DSM 44701T), isolated from a smear-ripened cheese.</title>
        <authorList>
            <consortium name="US DOE Joint Genome Institute (JGI-PGF)"/>
            <person name="Walter F."/>
            <person name="Albersmeier A."/>
            <person name="Kalinowski J."/>
            <person name="Ruckert C."/>
        </authorList>
    </citation>
    <scope>NUCLEOTIDE SEQUENCE</scope>
    <source>
        <strain evidence="3">CGMCC 1.6293</strain>
    </source>
</reference>
<organism evidence="3 4">
    <name type="scientific">Pseudooceanicola nanhaiensis</name>
    <dbReference type="NCBI Taxonomy" id="375761"/>
    <lineage>
        <taxon>Bacteria</taxon>
        <taxon>Pseudomonadati</taxon>
        <taxon>Pseudomonadota</taxon>
        <taxon>Alphaproteobacteria</taxon>
        <taxon>Rhodobacterales</taxon>
        <taxon>Paracoccaceae</taxon>
        <taxon>Pseudooceanicola</taxon>
    </lineage>
</organism>
<accession>A0A917T1H1</accession>
<sequence length="216" mass="24332">MVFKRRDRRPIWKVAADFFWPKGGWGRAAQYVKHRVQRLPDKPERIARGIAAGVFTVFTPFYGFHFLTAALCAKLIRGNIIAALLATFVGNPLTYVPIAAISLETGHFLLGDRRKMTPDMHESIGGRFADAYDALHHNFIAIFTDDTMNWTWLATFYHEVFFPYMIGGIIPGILGGAVGFYLSLPVIRAYQQRRKGALQERLKGIKAAKATKAESK</sequence>
<dbReference type="Proteomes" id="UP000649829">
    <property type="component" value="Unassembled WGS sequence"/>
</dbReference>
<proteinExistence type="predicted"/>
<dbReference type="EMBL" id="BMLF01000002">
    <property type="protein sequence ID" value="GGM06444.1"/>
    <property type="molecule type" value="Genomic_DNA"/>
</dbReference>
<feature type="domain" description="DUF2062" evidence="2">
    <location>
        <begin position="27"/>
        <end position="194"/>
    </location>
</feature>
<dbReference type="Pfam" id="PF09835">
    <property type="entry name" value="DUF2062"/>
    <property type="match status" value="1"/>
</dbReference>
<comment type="caution">
    <text evidence="3">The sequence shown here is derived from an EMBL/GenBank/DDBJ whole genome shotgun (WGS) entry which is preliminary data.</text>
</comment>
<evidence type="ECO:0000313" key="4">
    <source>
        <dbReference type="Proteomes" id="UP000649829"/>
    </source>
</evidence>
<keyword evidence="1" id="KW-0472">Membrane</keyword>
<protein>
    <recommendedName>
        <fullName evidence="2">DUF2062 domain-containing protein</fullName>
    </recommendedName>
</protein>
<dbReference type="PANTHER" id="PTHR40547">
    <property type="entry name" value="SLL0298 PROTEIN"/>
    <property type="match status" value="1"/>
</dbReference>
<dbReference type="InterPro" id="IPR018639">
    <property type="entry name" value="DUF2062"/>
</dbReference>